<evidence type="ECO:0000313" key="8">
    <source>
        <dbReference type="EMBL" id="RLQ95751.1"/>
    </source>
</evidence>
<accession>A0A3L7K1B1</accession>
<dbReference type="PANTHER" id="PTHR30435">
    <property type="entry name" value="FLAGELLAR PROTEIN"/>
    <property type="match status" value="1"/>
</dbReference>
<reference evidence="8 9" key="1">
    <citation type="submission" date="2018-10" db="EMBL/GenBank/DDBJ databases">
        <title>Falsibacillus sp. genome draft.</title>
        <authorList>
            <person name="Shi S."/>
        </authorList>
    </citation>
    <scope>NUCLEOTIDE SEQUENCE [LARGE SCALE GENOMIC DNA]</scope>
    <source>
        <strain evidence="8 9">GY 10110</strain>
    </source>
</reference>
<comment type="subcellular location">
    <subcellularLocation>
        <location evidence="1 6">Bacterial flagellum basal body</location>
    </subcellularLocation>
</comment>
<comment type="similarity">
    <text evidence="2 6">Belongs to the flagella basal body rod proteins family.</text>
</comment>
<dbReference type="GO" id="GO:0030694">
    <property type="term" value="C:bacterial-type flagellum basal body, rod"/>
    <property type="evidence" value="ECO:0007669"/>
    <property type="project" value="InterPro"/>
</dbReference>
<dbReference type="Proteomes" id="UP000276770">
    <property type="component" value="Unassembled WGS sequence"/>
</dbReference>
<evidence type="ECO:0000256" key="4">
    <source>
        <dbReference type="ARBA" id="ARBA00023143"/>
    </source>
</evidence>
<sequence>MRLFSNTVGTIEQALDYSALKQKVISQNIANVDTPNYKAKDVSFKKFLEEANSSQVEAYRTDPKHFSFTSSSESPAVISQANVRYNENGNSVDVDKEMSDLASNQIYFDALTSQLNNQFSILQAVIKGGK</sequence>
<protein>
    <recommendedName>
        <fullName evidence="3 6">Flagellar basal body rod protein FlgB</fullName>
    </recommendedName>
</protein>
<dbReference type="PANTHER" id="PTHR30435:SF12">
    <property type="entry name" value="FLAGELLAR BASAL BODY ROD PROTEIN FLGB"/>
    <property type="match status" value="1"/>
</dbReference>
<keyword evidence="8" id="KW-0966">Cell projection</keyword>
<dbReference type="InterPro" id="IPR001444">
    <property type="entry name" value="Flag_bb_rod_N"/>
</dbReference>
<evidence type="ECO:0000313" key="9">
    <source>
        <dbReference type="Proteomes" id="UP000276770"/>
    </source>
</evidence>
<keyword evidence="8" id="KW-0282">Flagellum</keyword>
<proteinExistence type="inferred from homology"/>
<keyword evidence="8" id="KW-0969">Cilium</keyword>
<name>A0A3L7K1B1_9BACI</name>
<comment type="subunit">
    <text evidence="6">The basal body constitutes a major portion of the flagellar organelle and consists of a number of rings mounted on a central rod.</text>
</comment>
<gene>
    <name evidence="8" type="primary">flgB</name>
    <name evidence="8" type="ORF">D9X91_08990</name>
</gene>
<dbReference type="OrthoDB" id="9792068at2"/>
<dbReference type="RefSeq" id="WP_121680277.1">
    <property type="nucleotide sequence ID" value="NZ_RCVZ01000005.1"/>
</dbReference>
<evidence type="ECO:0000259" key="7">
    <source>
        <dbReference type="Pfam" id="PF00460"/>
    </source>
</evidence>
<dbReference type="InterPro" id="IPR006300">
    <property type="entry name" value="FlgB"/>
</dbReference>
<keyword evidence="4 6" id="KW-0975">Bacterial flagellum</keyword>
<evidence type="ECO:0000256" key="2">
    <source>
        <dbReference type="ARBA" id="ARBA00009677"/>
    </source>
</evidence>
<evidence type="ECO:0000256" key="3">
    <source>
        <dbReference type="ARBA" id="ARBA00014376"/>
    </source>
</evidence>
<feature type="domain" description="Flagellar basal body rod protein N-terminal" evidence="7">
    <location>
        <begin position="18"/>
        <end position="38"/>
    </location>
</feature>
<comment type="caution">
    <text evidence="8">The sequence shown here is derived from an EMBL/GenBank/DDBJ whole genome shotgun (WGS) entry which is preliminary data.</text>
</comment>
<dbReference type="GO" id="GO:0071978">
    <property type="term" value="P:bacterial-type flagellum-dependent swarming motility"/>
    <property type="evidence" value="ECO:0007669"/>
    <property type="project" value="TreeGrafter"/>
</dbReference>
<dbReference type="AlphaFoldDB" id="A0A3L7K1B1"/>
<evidence type="ECO:0000256" key="6">
    <source>
        <dbReference type="PIRNR" id="PIRNR002889"/>
    </source>
</evidence>
<dbReference type="Pfam" id="PF00460">
    <property type="entry name" value="Flg_bb_rod"/>
    <property type="match status" value="1"/>
</dbReference>
<evidence type="ECO:0000256" key="5">
    <source>
        <dbReference type="ARBA" id="ARBA00024934"/>
    </source>
</evidence>
<dbReference type="PIRSF" id="PIRSF002889">
    <property type="entry name" value="Rod_FlgB"/>
    <property type="match status" value="1"/>
</dbReference>
<keyword evidence="9" id="KW-1185">Reference proteome</keyword>
<comment type="function">
    <text evidence="5 6">Structural component of flagellum, the bacterial motility apparatus. Part of the rod structure of flagellar basal body.</text>
</comment>
<dbReference type="NCBIfam" id="TIGR01396">
    <property type="entry name" value="FlgB"/>
    <property type="match status" value="1"/>
</dbReference>
<evidence type="ECO:0000256" key="1">
    <source>
        <dbReference type="ARBA" id="ARBA00004117"/>
    </source>
</evidence>
<dbReference type="EMBL" id="RCVZ01000005">
    <property type="protein sequence ID" value="RLQ95751.1"/>
    <property type="molecule type" value="Genomic_DNA"/>
</dbReference>
<organism evidence="8 9">
    <name type="scientific">Falsibacillus albus</name>
    <dbReference type="NCBI Taxonomy" id="2478915"/>
    <lineage>
        <taxon>Bacteria</taxon>
        <taxon>Bacillati</taxon>
        <taxon>Bacillota</taxon>
        <taxon>Bacilli</taxon>
        <taxon>Bacillales</taxon>
        <taxon>Bacillaceae</taxon>
        <taxon>Falsibacillus</taxon>
    </lineage>
</organism>